<dbReference type="EMBL" id="CP002546">
    <property type="protein sequence ID" value="ADY57853.1"/>
    <property type="molecule type" value="Genomic_DNA"/>
</dbReference>
<dbReference type="HOGENOM" id="CLU_1884227_0_0_0"/>
<dbReference type="KEGG" id="pbs:Plabr_0224"/>
<accession>F0SNL9</accession>
<dbReference type="AlphaFoldDB" id="F0SNL9"/>
<dbReference type="Proteomes" id="UP000006860">
    <property type="component" value="Chromosome"/>
</dbReference>
<gene>
    <name evidence="2" type="ordered locus">Plabr_0224</name>
</gene>
<reference evidence="3" key="1">
    <citation type="submission" date="2011-02" db="EMBL/GenBank/DDBJ databases">
        <title>The complete genome of Planctomyces brasiliensis DSM 5305.</title>
        <authorList>
            <person name="Lucas S."/>
            <person name="Copeland A."/>
            <person name="Lapidus A."/>
            <person name="Bruce D."/>
            <person name="Goodwin L."/>
            <person name="Pitluck S."/>
            <person name="Kyrpides N."/>
            <person name="Mavromatis K."/>
            <person name="Pagani I."/>
            <person name="Ivanova N."/>
            <person name="Ovchinnikova G."/>
            <person name="Lu M."/>
            <person name="Detter J.C."/>
            <person name="Han C."/>
            <person name="Land M."/>
            <person name="Hauser L."/>
            <person name="Markowitz V."/>
            <person name="Cheng J.-F."/>
            <person name="Hugenholtz P."/>
            <person name="Woyke T."/>
            <person name="Wu D."/>
            <person name="Tindall B."/>
            <person name="Pomrenke H.G."/>
            <person name="Brambilla E."/>
            <person name="Klenk H.-P."/>
            <person name="Eisen J.A."/>
        </authorList>
    </citation>
    <scope>NUCLEOTIDE SEQUENCE [LARGE SCALE GENOMIC DNA]</scope>
    <source>
        <strain evidence="3">ATCC 49424 / DSM 5305 / JCM 21570 / NBRC 103401 / IFAM 1448</strain>
    </source>
</reference>
<proteinExistence type="predicted"/>
<evidence type="ECO:0000313" key="3">
    <source>
        <dbReference type="Proteomes" id="UP000006860"/>
    </source>
</evidence>
<organism evidence="2 3">
    <name type="scientific">Rubinisphaera brasiliensis (strain ATCC 49424 / DSM 5305 / JCM 21570 / IAM 15109 / NBRC 103401 / IFAM 1448)</name>
    <name type="common">Planctomyces brasiliensis</name>
    <dbReference type="NCBI Taxonomy" id="756272"/>
    <lineage>
        <taxon>Bacteria</taxon>
        <taxon>Pseudomonadati</taxon>
        <taxon>Planctomycetota</taxon>
        <taxon>Planctomycetia</taxon>
        <taxon>Planctomycetales</taxon>
        <taxon>Planctomycetaceae</taxon>
        <taxon>Rubinisphaera</taxon>
    </lineage>
</organism>
<protein>
    <submittedName>
        <fullName evidence="2">Uncharacterized protein</fullName>
    </submittedName>
</protein>
<evidence type="ECO:0000256" key="1">
    <source>
        <dbReference type="SAM" id="MobiDB-lite"/>
    </source>
</evidence>
<dbReference type="RefSeq" id="WP_013626597.1">
    <property type="nucleotide sequence ID" value="NC_015174.1"/>
</dbReference>
<feature type="region of interest" description="Disordered" evidence="1">
    <location>
        <begin position="28"/>
        <end position="47"/>
    </location>
</feature>
<sequence length="135" mass="15090">MADSNADLKKQLEALQQERDQLLADKKQREADLQMAKTSEQKLAEAQKELEKAQAELAKAREQSAELSPDQLFPKVKTVHSYLCEPQGNCPIKARVIRNVPDASEAKRQFLVSTGSRSSKYTVKVTEVAADFELS</sequence>
<evidence type="ECO:0000313" key="2">
    <source>
        <dbReference type="EMBL" id="ADY57853.1"/>
    </source>
</evidence>
<keyword evidence="3" id="KW-1185">Reference proteome</keyword>
<name>F0SNL9_RUBBR</name>
<dbReference type="STRING" id="756272.Plabr_0224"/>